<keyword evidence="4" id="KW-1185">Reference proteome</keyword>
<feature type="transmembrane region" description="Helical" evidence="2">
    <location>
        <begin position="46"/>
        <end position="65"/>
    </location>
</feature>
<accession>A0ABR2M4R5</accession>
<gene>
    <name evidence="3" type="ORF">KSP40_PGU006228</name>
</gene>
<organism evidence="3 4">
    <name type="scientific">Platanthera guangdongensis</name>
    <dbReference type="NCBI Taxonomy" id="2320717"/>
    <lineage>
        <taxon>Eukaryota</taxon>
        <taxon>Viridiplantae</taxon>
        <taxon>Streptophyta</taxon>
        <taxon>Embryophyta</taxon>
        <taxon>Tracheophyta</taxon>
        <taxon>Spermatophyta</taxon>
        <taxon>Magnoliopsida</taxon>
        <taxon>Liliopsida</taxon>
        <taxon>Asparagales</taxon>
        <taxon>Orchidaceae</taxon>
        <taxon>Orchidoideae</taxon>
        <taxon>Orchideae</taxon>
        <taxon>Orchidinae</taxon>
        <taxon>Platanthera</taxon>
    </lineage>
</organism>
<dbReference type="Proteomes" id="UP001412067">
    <property type="component" value="Unassembled WGS sequence"/>
</dbReference>
<proteinExistence type="predicted"/>
<comment type="caution">
    <text evidence="3">The sequence shown here is derived from an EMBL/GenBank/DDBJ whole genome shotgun (WGS) entry which is preliminary data.</text>
</comment>
<keyword evidence="2" id="KW-0472">Membrane</keyword>
<keyword evidence="2" id="KW-0812">Transmembrane</keyword>
<feature type="region of interest" description="Disordered" evidence="1">
    <location>
        <begin position="1"/>
        <end position="42"/>
    </location>
</feature>
<evidence type="ECO:0000256" key="2">
    <source>
        <dbReference type="SAM" id="Phobius"/>
    </source>
</evidence>
<sequence>MDTSRVSHERNVSSPSHGVAPTATTGGIQLGSPTSYGTKNRRHSTFPSHALPFFSLGQVFRLFAFSRVKREEDDTDLEMLGQDRGHVLLILTVAGVWGGAVPHRRRNRYRDEGHLRSA</sequence>
<evidence type="ECO:0000313" key="3">
    <source>
        <dbReference type="EMBL" id="KAK8958640.1"/>
    </source>
</evidence>
<protein>
    <submittedName>
        <fullName evidence="3">Uncharacterized protein</fullName>
    </submittedName>
</protein>
<keyword evidence="2" id="KW-1133">Transmembrane helix</keyword>
<evidence type="ECO:0000313" key="4">
    <source>
        <dbReference type="Proteomes" id="UP001412067"/>
    </source>
</evidence>
<feature type="compositionally biased region" description="Polar residues" evidence="1">
    <location>
        <begin position="12"/>
        <end position="38"/>
    </location>
</feature>
<feature type="transmembrane region" description="Helical" evidence="2">
    <location>
        <begin position="85"/>
        <end position="101"/>
    </location>
</feature>
<dbReference type="EMBL" id="JBBWWR010000012">
    <property type="protein sequence ID" value="KAK8958640.1"/>
    <property type="molecule type" value="Genomic_DNA"/>
</dbReference>
<evidence type="ECO:0000256" key="1">
    <source>
        <dbReference type="SAM" id="MobiDB-lite"/>
    </source>
</evidence>
<reference evidence="3 4" key="1">
    <citation type="journal article" date="2022" name="Nat. Plants">
        <title>Genomes of leafy and leafless Platanthera orchids illuminate the evolution of mycoheterotrophy.</title>
        <authorList>
            <person name="Li M.H."/>
            <person name="Liu K.W."/>
            <person name="Li Z."/>
            <person name="Lu H.C."/>
            <person name="Ye Q.L."/>
            <person name="Zhang D."/>
            <person name="Wang J.Y."/>
            <person name="Li Y.F."/>
            <person name="Zhong Z.M."/>
            <person name="Liu X."/>
            <person name="Yu X."/>
            <person name="Liu D.K."/>
            <person name="Tu X.D."/>
            <person name="Liu B."/>
            <person name="Hao Y."/>
            <person name="Liao X.Y."/>
            <person name="Jiang Y.T."/>
            <person name="Sun W.H."/>
            <person name="Chen J."/>
            <person name="Chen Y.Q."/>
            <person name="Ai Y."/>
            <person name="Zhai J.W."/>
            <person name="Wu S.S."/>
            <person name="Zhou Z."/>
            <person name="Hsiao Y.Y."/>
            <person name="Wu W.L."/>
            <person name="Chen Y.Y."/>
            <person name="Lin Y.F."/>
            <person name="Hsu J.L."/>
            <person name="Li C.Y."/>
            <person name="Wang Z.W."/>
            <person name="Zhao X."/>
            <person name="Zhong W.Y."/>
            <person name="Ma X.K."/>
            <person name="Ma L."/>
            <person name="Huang J."/>
            <person name="Chen G.Z."/>
            <person name="Huang M.Z."/>
            <person name="Huang L."/>
            <person name="Peng D.H."/>
            <person name="Luo Y.B."/>
            <person name="Zou S.Q."/>
            <person name="Chen S.P."/>
            <person name="Lan S."/>
            <person name="Tsai W.C."/>
            <person name="Van de Peer Y."/>
            <person name="Liu Z.J."/>
        </authorList>
    </citation>
    <scope>NUCLEOTIDE SEQUENCE [LARGE SCALE GENOMIC DNA]</scope>
    <source>
        <strain evidence="3">Lor288</strain>
    </source>
</reference>
<name>A0ABR2M4R5_9ASPA</name>
<feature type="compositionally biased region" description="Basic and acidic residues" evidence="1">
    <location>
        <begin position="1"/>
        <end position="11"/>
    </location>
</feature>